<evidence type="ECO:0000256" key="2">
    <source>
        <dbReference type="ARBA" id="ARBA00022741"/>
    </source>
</evidence>
<keyword evidence="2 5" id="KW-0547">Nucleotide-binding</keyword>
<dbReference type="AlphaFoldDB" id="A0A4X2KFW2"/>
<dbReference type="Pfam" id="PF00118">
    <property type="entry name" value="Cpn60_TCP1"/>
    <property type="match status" value="1"/>
</dbReference>
<dbReference type="PRINTS" id="PR00304">
    <property type="entry name" value="TCOMPLEXTCP1"/>
</dbReference>
<dbReference type="Gene3D" id="3.30.260.10">
    <property type="entry name" value="TCP-1-like chaperonin intermediate domain"/>
    <property type="match status" value="1"/>
</dbReference>
<gene>
    <name evidence="7" type="primary">CCT8L2</name>
</gene>
<dbReference type="SUPFAM" id="SSF54849">
    <property type="entry name" value="GroEL-intermediate domain like"/>
    <property type="match status" value="1"/>
</dbReference>
<reference evidence="8" key="1">
    <citation type="submission" date="2018-12" db="EMBL/GenBank/DDBJ databases">
        <authorList>
            <person name="Yazar S."/>
        </authorList>
    </citation>
    <scope>NUCLEOTIDE SEQUENCE [LARGE SCALE GENOMIC DNA]</scope>
</reference>
<protein>
    <submittedName>
        <fullName evidence="7">Chaperonin containing TCP1 subunit 8 like 2</fullName>
    </submittedName>
</protein>
<keyword evidence="4 5" id="KW-0143">Chaperone</keyword>
<name>A0A4X2KFW2_VOMUR</name>
<keyword evidence="8" id="KW-1185">Reference proteome</keyword>
<evidence type="ECO:0000256" key="4">
    <source>
        <dbReference type="ARBA" id="ARBA00023186"/>
    </source>
</evidence>
<proteinExistence type="inferred from homology"/>
<dbReference type="OMA" id="YSVMNTH"/>
<dbReference type="InterPro" id="IPR027410">
    <property type="entry name" value="TCP-1-like_intermed_sf"/>
</dbReference>
<organism evidence="7 8">
    <name type="scientific">Vombatus ursinus</name>
    <name type="common">Common wombat</name>
    <dbReference type="NCBI Taxonomy" id="29139"/>
    <lineage>
        <taxon>Eukaryota</taxon>
        <taxon>Metazoa</taxon>
        <taxon>Chordata</taxon>
        <taxon>Craniata</taxon>
        <taxon>Vertebrata</taxon>
        <taxon>Euteleostomi</taxon>
        <taxon>Mammalia</taxon>
        <taxon>Metatheria</taxon>
        <taxon>Diprotodontia</taxon>
        <taxon>Vombatidae</taxon>
        <taxon>Vombatus</taxon>
    </lineage>
</organism>
<evidence type="ECO:0000313" key="8">
    <source>
        <dbReference type="Proteomes" id="UP000314987"/>
    </source>
</evidence>
<dbReference type="Ensembl" id="ENSVURT00010012183.1">
    <property type="protein sequence ID" value="ENSVURP00010010733.1"/>
    <property type="gene ID" value="ENSVURG00010008290.1"/>
</dbReference>
<evidence type="ECO:0000256" key="1">
    <source>
        <dbReference type="ARBA" id="ARBA00008020"/>
    </source>
</evidence>
<dbReference type="RefSeq" id="XP_027696742.1">
    <property type="nucleotide sequence ID" value="XM_027840941.1"/>
</dbReference>
<dbReference type="GO" id="GO:0140662">
    <property type="term" value="F:ATP-dependent protein folding chaperone"/>
    <property type="evidence" value="ECO:0007669"/>
    <property type="project" value="InterPro"/>
</dbReference>
<dbReference type="SUPFAM" id="SSF48592">
    <property type="entry name" value="GroEL equatorial domain-like"/>
    <property type="match status" value="1"/>
</dbReference>
<dbReference type="InterPro" id="IPR017998">
    <property type="entry name" value="Chaperone_TCP-1"/>
</dbReference>
<reference evidence="7" key="2">
    <citation type="submission" date="2025-08" db="UniProtKB">
        <authorList>
            <consortium name="Ensembl"/>
        </authorList>
    </citation>
    <scope>IDENTIFICATION</scope>
</reference>
<accession>A0A4X2KFW2</accession>
<dbReference type="SUPFAM" id="SSF52029">
    <property type="entry name" value="GroEL apical domain-like"/>
    <property type="match status" value="1"/>
</dbReference>
<dbReference type="PANTHER" id="PTHR11353">
    <property type="entry name" value="CHAPERONIN"/>
    <property type="match status" value="1"/>
</dbReference>
<dbReference type="Gene3D" id="3.50.7.10">
    <property type="entry name" value="GroEL"/>
    <property type="match status" value="1"/>
</dbReference>
<sequence length="548" mass="57897">MADPEPSAVSLPQVLDQEIKCLSKQEKSLLGSVAAIKTLASILQGCYGPYGRLKFLVTSQGKTVCTGYAATILGALELEHPAAQLLREAAQTQAENSGDGTTFVVLLAGALLEQAEVMVRAGLPHSRVREAYAMATNEALKILPTLVVCSLDSLEDPTWALRSAVYTHSLSHPEYLAKLVTQACHDSRDPDGSFNPERLAVCSLPGASLGDSSLIPGLAVYGAPCGKITVVLGGAKVALYSCPFGPASPHTPAAAHLTCPEDLINYKKGEEMMASMLVTQLAAKGINVVVVWGQINEISLLHADQHGIMVVQAKSKQQVVQLSHVMGITMLPFLMPPLVAGQCLKVYTKEMALGLAVIFEWDCLLAPAFTVILRGSTAEGLKGAEQAVHHAISAYAQLSQDPRLLPGAGATELALAKKLSELGSQLEGANGPGILAFARALRSLPVILAENAGMQGADVLAQLQAHHQAGNTVMGVGDEGTINVTQEGVFDPFIVKTRGLRVAADVVLELVTVDDILIAKKSGEYIHPKDRNSESDNLKQHPTSLNNN</sequence>
<reference evidence="7" key="3">
    <citation type="submission" date="2025-09" db="UniProtKB">
        <authorList>
            <consortium name="Ensembl"/>
        </authorList>
    </citation>
    <scope>IDENTIFICATION</scope>
</reference>
<dbReference type="GeneID" id="114027090"/>
<keyword evidence="3 5" id="KW-0067">ATP-binding</keyword>
<dbReference type="OrthoDB" id="1748577at2759"/>
<comment type="similarity">
    <text evidence="1 5">Belongs to the TCP-1 chaperonin family.</text>
</comment>
<feature type="compositionally biased region" description="Basic and acidic residues" evidence="6">
    <location>
        <begin position="527"/>
        <end position="539"/>
    </location>
</feature>
<dbReference type="GeneTree" id="ENSGT00940000163221"/>
<evidence type="ECO:0000313" key="7">
    <source>
        <dbReference type="Ensembl" id="ENSVURP00010010733.1"/>
    </source>
</evidence>
<evidence type="ECO:0000256" key="5">
    <source>
        <dbReference type="RuleBase" id="RU004187"/>
    </source>
</evidence>
<dbReference type="Proteomes" id="UP000314987">
    <property type="component" value="Unassembled WGS sequence"/>
</dbReference>
<dbReference type="InterPro" id="IPR027409">
    <property type="entry name" value="GroEL-like_apical_dom_sf"/>
</dbReference>
<dbReference type="InterPro" id="IPR002423">
    <property type="entry name" value="Cpn60/GroEL/TCP-1"/>
</dbReference>
<dbReference type="CTD" id="150160"/>
<evidence type="ECO:0000256" key="6">
    <source>
        <dbReference type="SAM" id="MobiDB-lite"/>
    </source>
</evidence>
<dbReference type="InterPro" id="IPR027413">
    <property type="entry name" value="GROEL-like_equatorial_sf"/>
</dbReference>
<feature type="region of interest" description="Disordered" evidence="6">
    <location>
        <begin position="527"/>
        <end position="548"/>
    </location>
</feature>
<dbReference type="GO" id="GO:0005524">
    <property type="term" value="F:ATP binding"/>
    <property type="evidence" value="ECO:0007669"/>
    <property type="project" value="UniProtKB-KW"/>
</dbReference>
<dbReference type="Gene3D" id="1.10.560.10">
    <property type="entry name" value="GroEL-like equatorial domain"/>
    <property type="match status" value="1"/>
</dbReference>
<dbReference type="STRING" id="29139.ENSVURP00010010733"/>
<evidence type="ECO:0000256" key="3">
    <source>
        <dbReference type="ARBA" id="ARBA00022840"/>
    </source>
</evidence>